<dbReference type="SUPFAM" id="SSF52540">
    <property type="entry name" value="P-loop containing nucleoside triphosphate hydrolases"/>
    <property type="match status" value="2"/>
</dbReference>
<organism evidence="9 10">
    <name type="scientific">Lucilia cuprina</name>
    <name type="common">Green bottle fly</name>
    <name type="synonym">Australian sheep blowfly</name>
    <dbReference type="NCBI Taxonomy" id="7375"/>
    <lineage>
        <taxon>Eukaryota</taxon>
        <taxon>Metazoa</taxon>
        <taxon>Ecdysozoa</taxon>
        <taxon>Arthropoda</taxon>
        <taxon>Hexapoda</taxon>
        <taxon>Insecta</taxon>
        <taxon>Pterygota</taxon>
        <taxon>Neoptera</taxon>
        <taxon>Endopterygota</taxon>
        <taxon>Diptera</taxon>
        <taxon>Brachycera</taxon>
        <taxon>Muscomorpha</taxon>
        <taxon>Oestroidea</taxon>
        <taxon>Calliphoridae</taxon>
        <taxon>Luciliinae</taxon>
        <taxon>Lucilia</taxon>
    </lineage>
</organism>
<dbReference type="EMBL" id="JRES01000827">
    <property type="protein sequence ID" value="KNC28014.1"/>
    <property type="molecule type" value="Genomic_DNA"/>
</dbReference>
<dbReference type="GO" id="GO:0043596">
    <property type="term" value="C:nuclear replication fork"/>
    <property type="evidence" value="ECO:0007669"/>
    <property type="project" value="TreeGrafter"/>
</dbReference>
<keyword evidence="2" id="KW-0378">Hydrolase</keyword>
<dbReference type="GO" id="GO:0016787">
    <property type="term" value="F:hydrolase activity"/>
    <property type="evidence" value="ECO:0007669"/>
    <property type="project" value="UniProtKB-KW"/>
</dbReference>
<reference evidence="9 10" key="1">
    <citation type="journal article" date="2015" name="Nat. Commun.">
        <title>Lucilia cuprina genome unlocks parasitic fly biology to underpin future interventions.</title>
        <authorList>
            <person name="Anstead C.A."/>
            <person name="Korhonen P.K."/>
            <person name="Young N.D."/>
            <person name="Hall R.S."/>
            <person name="Jex A.R."/>
            <person name="Murali S.C."/>
            <person name="Hughes D.S."/>
            <person name="Lee S.F."/>
            <person name="Perry T."/>
            <person name="Stroehlein A.J."/>
            <person name="Ansell B.R."/>
            <person name="Breugelmans B."/>
            <person name="Hofmann A."/>
            <person name="Qu J."/>
            <person name="Dugan S."/>
            <person name="Lee S.L."/>
            <person name="Chao H."/>
            <person name="Dinh H."/>
            <person name="Han Y."/>
            <person name="Doddapaneni H.V."/>
            <person name="Worley K.C."/>
            <person name="Muzny D.M."/>
            <person name="Ioannidis P."/>
            <person name="Waterhouse R.M."/>
            <person name="Zdobnov E.M."/>
            <person name="James P.J."/>
            <person name="Bagnall N.H."/>
            <person name="Kotze A.C."/>
            <person name="Gibbs R.A."/>
            <person name="Richards S."/>
            <person name="Batterham P."/>
            <person name="Gasser R.B."/>
        </authorList>
    </citation>
    <scope>NUCLEOTIDE SEQUENCE [LARGE SCALE GENOMIC DNA]</scope>
    <source>
        <strain evidence="9 10">LS</strain>
        <tissue evidence="9">Full body</tissue>
    </source>
</reference>
<dbReference type="Proteomes" id="UP000037069">
    <property type="component" value="Unassembled WGS sequence"/>
</dbReference>
<feature type="region of interest" description="Disordered" evidence="5">
    <location>
        <begin position="27"/>
        <end position="78"/>
    </location>
</feature>
<comment type="caution">
    <text evidence="9">The sequence shown here is derived from an EMBL/GenBank/DDBJ whole genome shotgun (WGS) entry which is preliminary data.</text>
</comment>
<evidence type="ECO:0000259" key="8">
    <source>
        <dbReference type="PROSITE" id="PS51467"/>
    </source>
</evidence>
<proteinExistence type="inferred from homology"/>
<dbReference type="GO" id="GO:0006281">
    <property type="term" value="P:DNA repair"/>
    <property type="evidence" value="ECO:0007669"/>
    <property type="project" value="TreeGrafter"/>
</dbReference>
<gene>
    <name evidence="9" type="ORF">FF38_06803</name>
</gene>
<dbReference type="SMART" id="SM00487">
    <property type="entry name" value="DEXDc"/>
    <property type="match status" value="1"/>
</dbReference>
<dbReference type="OMA" id="FTLHRAR"/>
<dbReference type="FunFam" id="3.40.50.10810:FF:000066">
    <property type="entry name" value="Uncharacterized protein (Fragment)"/>
    <property type="match status" value="1"/>
</dbReference>
<dbReference type="Pfam" id="PF00176">
    <property type="entry name" value="SNF2-rel_dom"/>
    <property type="match status" value="1"/>
</dbReference>
<dbReference type="PROSITE" id="PS51194">
    <property type="entry name" value="HELICASE_CTER"/>
    <property type="match status" value="1"/>
</dbReference>
<dbReference type="Gene3D" id="3.40.50.10810">
    <property type="entry name" value="Tandem AAA-ATPase domain"/>
    <property type="match status" value="1"/>
</dbReference>
<dbReference type="InterPro" id="IPR027417">
    <property type="entry name" value="P-loop_NTPase"/>
</dbReference>
<name>A0A0L0C9B8_LUCCU</name>
<feature type="domain" description="Helicase ATP-binding" evidence="6">
    <location>
        <begin position="277"/>
        <end position="433"/>
    </location>
</feature>
<sequence>MSSCTAAEIAEKKRIALEKLKAKKAQLSINSNNNPIKPALNSGSNVSSNQQNNNNNNNNNVPKLTPTPPTTNSFSQPAGRVENKASAFLSALKGSNVFVQRQQQQHSARDAAHPYKRPSTDGLPNKDANSFYKKSSTVDYSDKPKGPILNAVSTTPPQKPTASIFVKSVTCKVAMITPARFEVQPSSFHAKLIDVFKSIPSKSYDPNSRYWNFSLTDYKLLQERINPLKPDVVIGVIPKAVLNLCQAPPRIINKTCLESIEPKLAEKLMPFQQDGVCFAIAQQGRCMICDEMGLGKTYQAIAVADFYRDDWPLFICTTASTRDSWAQHIRDLLPAVPLHYIQVLNSNQQYIGDCKVLITSYSMMERNVNQLIERKFGFLIFDESHSLKNSKAKCTMVADRLAQQAKHVLLLSGTPALSRPLELFSQLQMVDRKFMGFMDFTSRYCDGKQTNFGWDATGQSNLKELNVVLNLKYMIRRTKADVLKDLSEKFRETVVLDPALVWPSDEVKESLNAVAKNLQTCKAADRERILLRFYAETAEVKKRAVCAYLKELVKGPKKFIVFAHHRVMMDAISECLTKLKVKFIRIDGNTRKQERGEFIETFQKKPSCKVAVLSLGACNSGITLTAAELIIFAELTWNPSTLAQAESRAHRIGQTNPVTCRYLMATKTADDHIWNMLKTKQDTLNKAGLFCDNLQDATHTAAPITSNKIENYFSPTKEATKQQELSVSCGNEKSPTAVTNTTQNLDISKEIENIDEFFLDEDDDAFKDIVC</sequence>
<accession>A0A0L0C9B8</accession>
<evidence type="ECO:0000313" key="10">
    <source>
        <dbReference type="Proteomes" id="UP000037069"/>
    </source>
</evidence>
<feature type="region of interest" description="Disordered" evidence="5">
    <location>
        <begin position="99"/>
        <end position="128"/>
    </location>
</feature>
<evidence type="ECO:0000256" key="2">
    <source>
        <dbReference type="ARBA" id="ARBA00022801"/>
    </source>
</evidence>
<evidence type="ECO:0000256" key="3">
    <source>
        <dbReference type="ARBA" id="ARBA00023242"/>
    </source>
</evidence>
<protein>
    <submittedName>
        <fullName evidence="9">SWI/SNF-related matrix-associated actin-dependent regulator of chromatin subfamily A-like protein 1</fullName>
    </submittedName>
</protein>
<evidence type="ECO:0000313" key="9">
    <source>
        <dbReference type="EMBL" id="KNC28014.1"/>
    </source>
</evidence>
<dbReference type="AlphaFoldDB" id="A0A0L0C9B8"/>
<dbReference type="PROSITE" id="PS51192">
    <property type="entry name" value="HELICASE_ATP_BIND_1"/>
    <property type="match status" value="1"/>
</dbReference>
<dbReference type="OrthoDB" id="2801544at2759"/>
<evidence type="ECO:0000259" key="6">
    <source>
        <dbReference type="PROSITE" id="PS51192"/>
    </source>
</evidence>
<dbReference type="GO" id="GO:0031297">
    <property type="term" value="P:replication fork processing"/>
    <property type="evidence" value="ECO:0007669"/>
    <property type="project" value="TreeGrafter"/>
</dbReference>
<dbReference type="InterPro" id="IPR049730">
    <property type="entry name" value="SNF2/RAD54-like_C"/>
</dbReference>
<evidence type="ECO:0000256" key="1">
    <source>
        <dbReference type="ARBA" id="ARBA00004123"/>
    </source>
</evidence>
<dbReference type="STRING" id="7375.A0A0L0C9B8"/>
<dbReference type="Gene3D" id="3.40.50.300">
    <property type="entry name" value="P-loop containing nucleotide triphosphate hydrolases"/>
    <property type="match status" value="1"/>
</dbReference>
<evidence type="ECO:0000256" key="5">
    <source>
        <dbReference type="SAM" id="MobiDB-lite"/>
    </source>
</evidence>
<dbReference type="SMART" id="SM00490">
    <property type="entry name" value="HELICc"/>
    <property type="match status" value="1"/>
</dbReference>
<dbReference type="PROSITE" id="PS51467">
    <property type="entry name" value="HARP"/>
    <property type="match status" value="1"/>
</dbReference>
<dbReference type="GO" id="GO:0005524">
    <property type="term" value="F:ATP binding"/>
    <property type="evidence" value="ECO:0007669"/>
    <property type="project" value="InterPro"/>
</dbReference>
<dbReference type="InterPro" id="IPR001650">
    <property type="entry name" value="Helicase_C-like"/>
</dbReference>
<dbReference type="InterPro" id="IPR038718">
    <property type="entry name" value="SNF2-like_sf"/>
</dbReference>
<keyword evidence="3" id="KW-0539">Nucleus</keyword>
<comment type="similarity">
    <text evidence="4">Belongs to the SNF2/RAD54 helicase family. SMARCAL1 subfamily.</text>
</comment>
<feature type="domain" description="Helicase C-terminal" evidence="7">
    <location>
        <begin position="544"/>
        <end position="702"/>
    </location>
</feature>
<keyword evidence="10" id="KW-1185">Reference proteome</keyword>
<evidence type="ECO:0000259" key="7">
    <source>
        <dbReference type="PROSITE" id="PS51194"/>
    </source>
</evidence>
<comment type="subcellular location">
    <subcellularLocation>
        <location evidence="1">Nucleus</location>
    </subcellularLocation>
</comment>
<evidence type="ECO:0000256" key="4">
    <source>
        <dbReference type="PROSITE-ProRule" id="PRU00800"/>
    </source>
</evidence>
<dbReference type="CDD" id="cd18010">
    <property type="entry name" value="DEXHc_HARP_SMARCAL1"/>
    <property type="match status" value="1"/>
</dbReference>
<dbReference type="PANTHER" id="PTHR45766:SF6">
    <property type="entry name" value="SWI_SNF-RELATED MATRIX-ASSOCIATED ACTIN-DEPENDENT REGULATOR OF CHROMATIN SUBFAMILY A-LIKE PROTEIN 1"/>
    <property type="match status" value="1"/>
</dbReference>
<dbReference type="PANTHER" id="PTHR45766">
    <property type="entry name" value="DNA ANNEALING HELICASE AND ENDONUCLEASE ZRANB3 FAMILY MEMBER"/>
    <property type="match status" value="1"/>
</dbReference>
<dbReference type="InterPro" id="IPR000330">
    <property type="entry name" value="SNF2_N"/>
</dbReference>
<feature type="domain" description="HARP" evidence="8">
    <location>
        <begin position="162"/>
        <end position="238"/>
    </location>
</feature>
<feature type="compositionally biased region" description="Low complexity" evidence="5">
    <location>
        <begin position="41"/>
        <end position="61"/>
    </location>
</feature>
<dbReference type="Pfam" id="PF07443">
    <property type="entry name" value="HARP"/>
    <property type="match status" value="1"/>
</dbReference>
<dbReference type="InterPro" id="IPR010003">
    <property type="entry name" value="HARP_dom"/>
</dbReference>
<dbReference type="Pfam" id="PF00271">
    <property type="entry name" value="Helicase_C"/>
    <property type="match status" value="1"/>
</dbReference>
<dbReference type="CDD" id="cd18793">
    <property type="entry name" value="SF2_C_SNF"/>
    <property type="match status" value="1"/>
</dbReference>
<dbReference type="InterPro" id="IPR014001">
    <property type="entry name" value="Helicase_ATP-bd"/>
</dbReference>